<accession>A0A4U0WR98</accession>
<dbReference type="Proteomes" id="UP000309340">
    <property type="component" value="Unassembled WGS sequence"/>
</dbReference>
<feature type="region of interest" description="Disordered" evidence="1">
    <location>
        <begin position="254"/>
        <end position="274"/>
    </location>
</feature>
<dbReference type="OrthoDB" id="3824838at2759"/>
<sequence length="294" mass="30952">MAPTFTIDLSAISAQLTALLKSCMEKASESIKAEAKNERALTTKLEGSDIEGLREQILANATILLPLLRPDAITITTINGRSHHSHPKLHVIVSGQPSGDKAFVQAYVVYDQDASPKKAKLLYTEEASATAAGALQKLLGVSAQLIERNLFDNTLHLIEGHAVAVTGGGWCSPDGQHSPIILPSDFHFWNKSNAARSGGPAPSAAALSYPTSSPYVSSTSDTSFGSTGSAYVETEYNFGGSVKREDSFVDLSGLRGRGVAPNPEKAGSGVSGGHYGNGGGFNRTFTSDGRVRIF</sequence>
<dbReference type="AlphaFoldDB" id="A0A4U0WR98"/>
<keyword evidence="3" id="KW-1185">Reference proteome</keyword>
<protein>
    <submittedName>
        <fullName evidence="2">Uncharacterized protein</fullName>
    </submittedName>
</protein>
<name>A0A4U0WR98_9PEZI</name>
<evidence type="ECO:0000313" key="2">
    <source>
        <dbReference type="EMBL" id="TKA65447.1"/>
    </source>
</evidence>
<dbReference type="EMBL" id="NAJQ01000734">
    <property type="protein sequence ID" value="TKA65447.1"/>
    <property type="molecule type" value="Genomic_DNA"/>
</dbReference>
<proteinExistence type="predicted"/>
<evidence type="ECO:0000256" key="1">
    <source>
        <dbReference type="SAM" id="MobiDB-lite"/>
    </source>
</evidence>
<reference evidence="2 3" key="1">
    <citation type="submission" date="2017-03" db="EMBL/GenBank/DDBJ databases">
        <title>Genomes of endolithic fungi from Antarctica.</title>
        <authorList>
            <person name="Coleine C."/>
            <person name="Masonjones S."/>
            <person name="Stajich J.E."/>
        </authorList>
    </citation>
    <scope>NUCLEOTIDE SEQUENCE [LARGE SCALE GENOMIC DNA]</scope>
    <source>
        <strain evidence="2 3">CCFEE 5184</strain>
    </source>
</reference>
<evidence type="ECO:0000313" key="3">
    <source>
        <dbReference type="Proteomes" id="UP000309340"/>
    </source>
</evidence>
<gene>
    <name evidence="2" type="ORF">B0A55_10329</name>
</gene>
<organism evidence="2 3">
    <name type="scientific">Friedmanniomyces simplex</name>
    <dbReference type="NCBI Taxonomy" id="329884"/>
    <lineage>
        <taxon>Eukaryota</taxon>
        <taxon>Fungi</taxon>
        <taxon>Dikarya</taxon>
        <taxon>Ascomycota</taxon>
        <taxon>Pezizomycotina</taxon>
        <taxon>Dothideomycetes</taxon>
        <taxon>Dothideomycetidae</taxon>
        <taxon>Mycosphaerellales</taxon>
        <taxon>Teratosphaeriaceae</taxon>
        <taxon>Friedmanniomyces</taxon>
    </lineage>
</organism>
<comment type="caution">
    <text evidence="2">The sequence shown here is derived from an EMBL/GenBank/DDBJ whole genome shotgun (WGS) entry which is preliminary data.</text>
</comment>